<protein>
    <recommendedName>
        <fullName evidence="7">5'-nucleotidase SurE</fullName>
        <ecNumber evidence="7">3.1.3.5</ecNumber>
    </recommendedName>
    <alternativeName>
        <fullName evidence="7">Nucleoside 5'-monophosphate phosphohydrolase</fullName>
    </alternativeName>
</protein>
<keyword evidence="10" id="KW-1185">Reference proteome</keyword>
<organism evidence="9 10">
    <name type="scientific">Tsuneonella litorea</name>
    <dbReference type="NCBI Taxonomy" id="2976475"/>
    <lineage>
        <taxon>Bacteria</taxon>
        <taxon>Pseudomonadati</taxon>
        <taxon>Pseudomonadota</taxon>
        <taxon>Alphaproteobacteria</taxon>
        <taxon>Sphingomonadales</taxon>
        <taxon>Erythrobacteraceae</taxon>
        <taxon>Tsuneonella</taxon>
    </lineage>
</organism>
<dbReference type="GO" id="GO:0004309">
    <property type="term" value="F:exopolyphosphatase activity"/>
    <property type="evidence" value="ECO:0007669"/>
    <property type="project" value="TreeGrafter"/>
</dbReference>
<dbReference type="InterPro" id="IPR030048">
    <property type="entry name" value="SurE"/>
</dbReference>
<feature type="binding site" evidence="7">
    <location>
        <position position="17"/>
    </location>
    <ligand>
        <name>a divalent metal cation</name>
        <dbReference type="ChEBI" id="CHEBI:60240"/>
    </ligand>
</feature>
<feature type="binding site" evidence="7">
    <location>
        <position position="48"/>
    </location>
    <ligand>
        <name>a divalent metal cation</name>
        <dbReference type="ChEBI" id="CHEBI:60240"/>
    </ligand>
</feature>
<comment type="similarity">
    <text evidence="2 7">Belongs to the SurE nucleotidase family.</text>
</comment>
<keyword evidence="5 7" id="KW-0547">Nucleotide-binding</keyword>
<evidence type="ECO:0000313" key="9">
    <source>
        <dbReference type="EMBL" id="MCT2559328.1"/>
    </source>
</evidence>
<evidence type="ECO:0000256" key="6">
    <source>
        <dbReference type="ARBA" id="ARBA00022801"/>
    </source>
</evidence>
<dbReference type="Gene3D" id="3.40.1210.10">
    <property type="entry name" value="Survival protein SurE-like phosphatase/nucleotidase"/>
    <property type="match status" value="1"/>
</dbReference>
<sequence length="267" mass="28604">MEPEQLRNQRVLLVNDDGIHAEGLALLESIVREFTDDVWIVAPDEEKSGAAHSISLSVPLRCRQLGDRKFAIKGTPADCVMMAVWQLMAECPPTTVISGINHGENLGDDNIYSGTTGAAMESAVLGLRSIALSQARTLGKVPRLDAAQAFAPSILETLLTCPWEQGTIVNVNFPDVAASDVRGIEVTGLGNRRPGTFRPVPGADGRNVPYYWVKVDYGVSKLVPGTDLAAVKSDAISITPLRVNMTANDLMPRFAELFPVGALAANP</sequence>
<keyword evidence="3 7" id="KW-0963">Cytoplasm</keyword>
<evidence type="ECO:0000256" key="2">
    <source>
        <dbReference type="ARBA" id="ARBA00011062"/>
    </source>
</evidence>
<dbReference type="GO" id="GO:0005737">
    <property type="term" value="C:cytoplasm"/>
    <property type="evidence" value="ECO:0007669"/>
    <property type="project" value="UniProtKB-SubCell"/>
</dbReference>
<dbReference type="SUPFAM" id="SSF64167">
    <property type="entry name" value="SurE-like"/>
    <property type="match status" value="1"/>
</dbReference>
<dbReference type="InterPro" id="IPR036523">
    <property type="entry name" value="SurE-like_sf"/>
</dbReference>
<accession>A0A9X2W1P4</accession>
<evidence type="ECO:0000259" key="8">
    <source>
        <dbReference type="Pfam" id="PF01975"/>
    </source>
</evidence>
<feature type="binding site" evidence="7">
    <location>
        <position position="16"/>
    </location>
    <ligand>
        <name>a divalent metal cation</name>
        <dbReference type="ChEBI" id="CHEBI:60240"/>
    </ligand>
</feature>
<dbReference type="AlphaFoldDB" id="A0A9X2W1P4"/>
<dbReference type="EC" id="3.1.3.5" evidence="7"/>
<dbReference type="RefSeq" id="WP_259962196.1">
    <property type="nucleotide sequence ID" value="NZ_JAOAMV010000004.1"/>
</dbReference>
<dbReference type="Pfam" id="PF01975">
    <property type="entry name" value="SurE"/>
    <property type="match status" value="1"/>
</dbReference>
<dbReference type="NCBIfam" id="TIGR00087">
    <property type="entry name" value="surE"/>
    <property type="match status" value="1"/>
</dbReference>
<evidence type="ECO:0000256" key="3">
    <source>
        <dbReference type="ARBA" id="ARBA00022490"/>
    </source>
</evidence>
<comment type="cofactor">
    <cofactor evidence="7">
        <name>a divalent metal cation</name>
        <dbReference type="ChEBI" id="CHEBI:60240"/>
    </cofactor>
    <text evidence="7">Binds 1 divalent metal cation per subunit.</text>
</comment>
<dbReference type="GO" id="GO:0046872">
    <property type="term" value="F:metal ion binding"/>
    <property type="evidence" value="ECO:0007669"/>
    <property type="project" value="UniProtKB-UniRule"/>
</dbReference>
<dbReference type="EMBL" id="JAOAMV010000004">
    <property type="protein sequence ID" value="MCT2559328.1"/>
    <property type="molecule type" value="Genomic_DNA"/>
</dbReference>
<dbReference type="GO" id="GO:0000166">
    <property type="term" value="F:nucleotide binding"/>
    <property type="evidence" value="ECO:0007669"/>
    <property type="project" value="UniProtKB-KW"/>
</dbReference>
<evidence type="ECO:0000313" key="10">
    <source>
        <dbReference type="Proteomes" id="UP001142648"/>
    </source>
</evidence>
<evidence type="ECO:0000256" key="1">
    <source>
        <dbReference type="ARBA" id="ARBA00000815"/>
    </source>
</evidence>
<evidence type="ECO:0000256" key="5">
    <source>
        <dbReference type="ARBA" id="ARBA00022741"/>
    </source>
</evidence>
<feature type="domain" description="Survival protein SurE-like phosphatase/nucleotidase" evidence="8">
    <location>
        <begin position="11"/>
        <end position="193"/>
    </location>
</feature>
<dbReference type="NCBIfam" id="NF001490">
    <property type="entry name" value="PRK00346.1-4"/>
    <property type="match status" value="1"/>
</dbReference>
<comment type="function">
    <text evidence="7">Nucleotidase that shows phosphatase activity on nucleoside 5'-monophosphates.</text>
</comment>
<feature type="binding site" evidence="7">
    <location>
        <position position="101"/>
    </location>
    <ligand>
        <name>a divalent metal cation</name>
        <dbReference type="ChEBI" id="CHEBI:60240"/>
    </ligand>
</feature>
<gene>
    <name evidence="7 9" type="primary">surE</name>
    <name evidence="9" type="ORF">N0B51_10085</name>
</gene>
<name>A0A9X2W1P4_9SPHN</name>
<keyword evidence="6 7" id="KW-0378">Hydrolase</keyword>
<evidence type="ECO:0000256" key="4">
    <source>
        <dbReference type="ARBA" id="ARBA00022723"/>
    </source>
</evidence>
<keyword evidence="4 7" id="KW-0479">Metal-binding</keyword>
<dbReference type="PANTHER" id="PTHR30457:SF12">
    <property type="entry name" value="5'_3'-NUCLEOTIDASE SURE"/>
    <property type="match status" value="1"/>
</dbReference>
<dbReference type="PANTHER" id="PTHR30457">
    <property type="entry name" value="5'-NUCLEOTIDASE SURE"/>
    <property type="match status" value="1"/>
</dbReference>
<dbReference type="InterPro" id="IPR002828">
    <property type="entry name" value="SurE-like_Pase/nucleotidase"/>
</dbReference>
<comment type="subcellular location">
    <subcellularLocation>
        <location evidence="7">Cytoplasm</location>
    </subcellularLocation>
</comment>
<dbReference type="GO" id="GO:0008253">
    <property type="term" value="F:5'-nucleotidase activity"/>
    <property type="evidence" value="ECO:0007669"/>
    <property type="project" value="UniProtKB-UniRule"/>
</dbReference>
<dbReference type="Proteomes" id="UP001142648">
    <property type="component" value="Unassembled WGS sequence"/>
</dbReference>
<comment type="catalytic activity">
    <reaction evidence="1 7">
        <text>a ribonucleoside 5'-phosphate + H2O = a ribonucleoside + phosphate</text>
        <dbReference type="Rhea" id="RHEA:12484"/>
        <dbReference type="ChEBI" id="CHEBI:15377"/>
        <dbReference type="ChEBI" id="CHEBI:18254"/>
        <dbReference type="ChEBI" id="CHEBI:43474"/>
        <dbReference type="ChEBI" id="CHEBI:58043"/>
        <dbReference type="EC" id="3.1.3.5"/>
    </reaction>
</comment>
<dbReference type="GO" id="GO:0008254">
    <property type="term" value="F:3'-nucleotidase activity"/>
    <property type="evidence" value="ECO:0007669"/>
    <property type="project" value="TreeGrafter"/>
</dbReference>
<reference evidence="9" key="1">
    <citation type="submission" date="2022-09" db="EMBL/GenBank/DDBJ databases">
        <title>The genome sequence of Tsuneonella sp. YG55.</title>
        <authorList>
            <person name="Liu Y."/>
        </authorList>
    </citation>
    <scope>NUCLEOTIDE SEQUENCE</scope>
    <source>
        <strain evidence="9">YG55</strain>
    </source>
</reference>
<comment type="caution">
    <text evidence="9">The sequence shown here is derived from an EMBL/GenBank/DDBJ whole genome shotgun (WGS) entry which is preliminary data.</text>
</comment>
<dbReference type="HAMAP" id="MF_00060">
    <property type="entry name" value="SurE"/>
    <property type="match status" value="1"/>
</dbReference>
<evidence type="ECO:0000256" key="7">
    <source>
        <dbReference type="HAMAP-Rule" id="MF_00060"/>
    </source>
</evidence>
<proteinExistence type="inferred from homology"/>